<gene>
    <name evidence="1" type="ORF">OFUS_LOCUS23205</name>
</gene>
<comment type="caution">
    <text evidence="1">The sequence shown here is derived from an EMBL/GenBank/DDBJ whole genome shotgun (WGS) entry which is preliminary data.</text>
</comment>
<keyword evidence="2" id="KW-1185">Reference proteome</keyword>
<protein>
    <submittedName>
        <fullName evidence="1">Uncharacterized protein</fullName>
    </submittedName>
</protein>
<dbReference type="OrthoDB" id="6104836at2759"/>
<proteinExistence type="predicted"/>
<dbReference type="EMBL" id="CAIIXF020000011">
    <property type="protein sequence ID" value="CAH1799161.1"/>
    <property type="molecule type" value="Genomic_DNA"/>
</dbReference>
<name>A0A8J1TDW3_OWEFU</name>
<sequence>MTIIFKVKRMPQSLNRKAFMTTNNIPFGKGSLSSTILDTVLRHKQHIDKINERENKRLENLMKLFDQKKQTLNYQTERMIRGINKDIKELEAYQKVLESYKADKMKTLEFGFDRSKYPKTPKSQRRLKFETRIYHAGPSLKVLYPEVLECIERENPVHKRQRKAHALYERAKVISDFQIDRRITNEALRKETKQSEKPVRPWSHVE</sequence>
<reference evidence="1" key="1">
    <citation type="submission" date="2022-03" db="EMBL/GenBank/DDBJ databases">
        <authorList>
            <person name="Martin C."/>
        </authorList>
    </citation>
    <scope>NUCLEOTIDE SEQUENCE</scope>
</reference>
<dbReference type="AlphaFoldDB" id="A0A8J1TDW3"/>
<evidence type="ECO:0000313" key="1">
    <source>
        <dbReference type="EMBL" id="CAH1799161.1"/>
    </source>
</evidence>
<organism evidence="1 2">
    <name type="scientific">Owenia fusiformis</name>
    <name type="common">Polychaete worm</name>
    <dbReference type="NCBI Taxonomy" id="6347"/>
    <lineage>
        <taxon>Eukaryota</taxon>
        <taxon>Metazoa</taxon>
        <taxon>Spiralia</taxon>
        <taxon>Lophotrochozoa</taxon>
        <taxon>Annelida</taxon>
        <taxon>Polychaeta</taxon>
        <taxon>Sedentaria</taxon>
        <taxon>Canalipalpata</taxon>
        <taxon>Sabellida</taxon>
        <taxon>Oweniida</taxon>
        <taxon>Oweniidae</taxon>
        <taxon>Owenia</taxon>
    </lineage>
</organism>
<evidence type="ECO:0000313" key="2">
    <source>
        <dbReference type="Proteomes" id="UP000749559"/>
    </source>
</evidence>
<dbReference type="Proteomes" id="UP000749559">
    <property type="component" value="Unassembled WGS sequence"/>
</dbReference>
<accession>A0A8J1TDW3</accession>